<accession>A0ACC3TPF6</accession>
<sequence>MSYLGRPSIDASNYRERLTYLQESRQRRMHGGTARSIRHNLTRNCRRIFSPHPPSVVEGVDYSYPYTGTLSPLVDTSLHLAGLACAAVLIFLLSRDLQAIRAAPRINRGGGKEISGIFVACLSIIVSFIKLFPKMALKTRKFYPFAVLLGLSFLVFTVAGGNGGPTRSSNIGGKYNWVVTLILTVYWFLVAILGYRDSKIYAARQDSLNGRTVGPPAQILLTPRTVTPMSQAACVIRDQQEQEDDGTTGSNTNSSARLGNADLPVAPPPAKTSAPKVSGEVFELEMQAPRTNASARHRRRRTTVFLEPEPLDERQADDTEDMDATRNQNRRMFLPPETFHSTVLHTDEVPLRRSRRGRRPASVG</sequence>
<proteinExistence type="predicted"/>
<dbReference type="Proteomes" id="UP001489719">
    <property type="component" value="Unassembled WGS sequence"/>
</dbReference>
<evidence type="ECO:0000313" key="1">
    <source>
        <dbReference type="EMBL" id="KAK9323009.1"/>
    </source>
</evidence>
<protein>
    <submittedName>
        <fullName evidence="1">Uncharacterized protein</fullName>
    </submittedName>
</protein>
<reference evidence="2" key="1">
    <citation type="journal article" date="2024" name="Front. Bioeng. Biotechnol.">
        <title>Genome-scale model development and genomic sequencing of the oleaginous clade Lipomyces.</title>
        <authorList>
            <person name="Czajka J.J."/>
            <person name="Han Y."/>
            <person name="Kim J."/>
            <person name="Mondo S.J."/>
            <person name="Hofstad B.A."/>
            <person name="Robles A."/>
            <person name="Haridas S."/>
            <person name="Riley R."/>
            <person name="LaButti K."/>
            <person name="Pangilinan J."/>
            <person name="Andreopoulos W."/>
            <person name="Lipzen A."/>
            <person name="Yan J."/>
            <person name="Wang M."/>
            <person name="Ng V."/>
            <person name="Grigoriev I.V."/>
            <person name="Spatafora J.W."/>
            <person name="Magnuson J.K."/>
            <person name="Baker S.E."/>
            <person name="Pomraning K.R."/>
        </authorList>
    </citation>
    <scope>NUCLEOTIDE SEQUENCE [LARGE SCALE GENOMIC DNA]</scope>
    <source>
        <strain evidence="2">CBS 10300</strain>
    </source>
</reference>
<dbReference type="EMBL" id="MU970067">
    <property type="protein sequence ID" value="KAK9323009.1"/>
    <property type="molecule type" value="Genomic_DNA"/>
</dbReference>
<comment type="caution">
    <text evidence="1">The sequence shown here is derived from an EMBL/GenBank/DDBJ whole genome shotgun (WGS) entry which is preliminary data.</text>
</comment>
<name>A0ACC3TPF6_9ASCO</name>
<organism evidence="1 2">
    <name type="scientific">Lipomyces orientalis</name>
    <dbReference type="NCBI Taxonomy" id="1233043"/>
    <lineage>
        <taxon>Eukaryota</taxon>
        <taxon>Fungi</taxon>
        <taxon>Dikarya</taxon>
        <taxon>Ascomycota</taxon>
        <taxon>Saccharomycotina</taxon>
        <taxon>Lipomycetes</taxon>
        <taxon>Lipomycetales</taxon>
        <taxon>Lipomycetaceae</taxon>
        <taxon>Lipomyces</taxon>
    </lineage>
</organism>
<evidence type="ECO:0000313" key="2">
    <source>
        <dbReference type="Proteomes" id="UP001489719"/>
    </source>
</evidence>
<keyword evidence="2" id="KW-1185">Reference proteome</keyword>
<gene>
    <name evidence="1" type="ORF">V1517DRAFT_321607</name>
</gene>